<evidence type="ECO:0000256" key="2">
    <source>
        <dbReference type="ARBA" id="ARBA00004123"/>
    </source>
</evidence>
<comment type="similarity">
    <text evidence="4">Belongs to the HARBI1 family.</text>
</comment>
<evidence type="ECO:0000256" key="4">
    <source>
        <dbReference type="ARBA" id="ARBA00006958"/>
    </source>
</evidence>
<dbReference type="EMBL" id="CACVKT020004154">
    <property type="protein sequence ID" value="CAC5388311.1"/>
    <property type="molecule type" value="Genomic_DNA"/>
</dbReference>
<evidence type="ECO:0000313" key="15">
    <source>
        <dbReference type="Proteomes" id="UP000507470"/>
    </source>
</evidence>
<dbReference type="GO" id="GO:0005737">
    <property type="term" value="C:cytoplasm"/>
    <property type="evidence" value="ECO:0007669"/>
    <property type="project" value="UniProtKB-SubCell"/>
</dbReference>
<dbReference type="InterPro" id="IPR045249">
    <property type="entry name" value="HARBI1-like"/>
</dbReference>
<keyword evidence="8" id="KW-0479">Metal-binding</keyword>
<keyword evidence="7" id="KW-0540">Nuclease</keyword>
<feature type="domain" description="DDE Tnp4" evidence="13">
    <location>
        <begin position="98"/>
        <end position="171"/>
    </location>
</feature>
<comment type="cofactor">
    <cofactor evidence="1">
        <name>a divalent metal cation</name>
        <dbReference type="ChEBI" id="CHEBI:60240"/>
    </cofactor>
</comment>
<dbReference type="AlphaFoldDB" id="A0A6J8BYI3"/>
<evidence type="ECO:0000256" key="11">
    <source>
        <dbReference type="ARBA" id="ARBA00030126"/>
    </source>
</evidence>
<dbReference type="PRINTS" id="PR02086">
    <property type="entry name" value="PUTNUCHARBI1"/>
</dbReference>
<dbReference type="GO" id="GO:0046872">
    <property type="term" value="F:metal ion binding"/>
    <property type="evidence" value="ECO:0007669"/>
    <property type="project" value="UniProtKB-KW"/>
</dbReference>
<organism evidence="14 15">
    <name type="scientific">Mytilus coruscus</name>
    <name type="common">Sea mussel</name>
    <dbReference type="NCBI Taxonomy" id="42192"/>
    <lineage>
        <taxon>Eukaryota</taxon>
        <taxon>Metazoa</taxon>
        <taxon>Spiralia</taxon>
        <taxon>Lophotrochozoa</taxon>
        <taxon>Mollusca</taxon>
        <taxon>Bivalvia</taxon>
        <taxon>Autobranchia</taxon>
        <taxon>Pteriomorphia</taxon>
        <taxon>Mytilida</taxon>
        <taxon>Mytiloidea</taxon>
        <taxon>Mytilidae</taxon>
        <taxon>Mytilinae</taxon>
        <taxon>Mytilus</taxon>
    </lineage>
</organism>
<reference evidence="14 15" key="1">
    <citation type="submission" date="2020-06" db="EMBL/GenBank/DDBJ databases">
        <authorList>
            <person name="Li R."/>
            <person name="Bekaert M."/>
        </authorList>
    </citation>
    <scope>NUCLEOTIDE SEQUENCE [LARGE SCALE GENOMIC DNA]</scope>
    <source>
        <strain evidence="15">wild</strain>
    </source>
</reference>
<accession>A0A6J8BYI3</accession>
<keyword evidence="6" id="KW-0963">Cytoplasm</keyword>
<dbReference type="GO" id="GO:0016787">
    <property type="term" value="F:hydrolase activity"/>
    <property type="evidence" value="ECO:0007669"/>
    <property type="project" value="UniProtKB-KW"/>
</dbReference>
<keyword evidence="9 14" id="KW-0378">Hydrolase</keyword>
<evidence type="ECO:0000256" key="6">
    <source>
        <dbReference type="ARBA" id="ARBA00022490"/>
    </source>
</evidence>
<dbReference type="GO" id="GO:0005634">
    <property type="term" value="C:nucleus"/>
    <property type="evidence" value="ECO:0007669"/>
    <property type="project" value="UniProtKB-SubCell"/>
</dbReference>
<evidence type="ECO:0000256" key="7">
    <source>
        <dbReference type="ARBA" id="ARBA00022722"/>
    </source>
</evidence>
<dbReference type="PANTHER" id="PTHR22930:SF286">
    <property type="entry name" value="NUCLEASE HARBI1"/>
    <property type="match status" value="1"/>
</dbReference>
<gene>
    <name evidence="14" type="ORF">MCOR_23588</name>
</gene>
<name>A0A6J8BYI3_MYTCO</name>
<evidence type="ECO:0000313" key="14">
    <source>
        <dbReference type="EMBL" id="CAC5388311.1"/>
    </source>
</evidence>
<dbReference type="Pfam" id="PF13359">
    <property type="entry name" value="DDE_Tnp_4"/>
    <property type="match status" value="1"/>
</dbReference>
<dbReference type="GO" id="GO:0004518">
    <property type="term" value="F:nuclease activity"/>
    <property type="evidence" value="ECO:0007669"/>
    <property type="project" value="UniProtKB-KW"/>
</dbReference>
<comment type="function">
    <text evidence="12">Transposase-derived protein that may have nuclease activity. Does not have transposase activity.</text>
</comment>
<comment type="subcellular location">
    <subcellularLocation>
        <location evidence="3">Cytoplasm</location>
    </subcellularLocation>
    <subcellularLocation>
        <location evidence="2">Nucleus</location>
    </subcellularLocation>
</comment>
<evidence type="ECO:0000256" key="12">
    <source>
        <dbReference type="ARBA" id="ARBA00045850"/>
    </source>
</evidence>
<evidence type="ECO:0000259" key="13">
    <source>
        <dbReference type="Pfam" id="PF13359"/>
    </source>
</evidence>
<dbReference type="PANTHER" id="PTHR22930">
    <property type="match status" value="1"/>
</dbReference>
<sequence>MQVVGDTVGVDKSTVSRCITRVSTVLASKAGTFIKWPSEDRKREIKNGFYENGGFPGVIGCIDGTHVRIQAPVQDEPSFVNRKGYHSINVQAICDHEGDSGYGCKSFLMTPFMRPTEDCHERFNRAHTKTRCCIERSFGWWKKRFNCLHSGVRVNPEKACTMIMACAVLHNIAIDLREPMDDADEVDDSCIDIPFRGPEEGRTVRDHICRAFFG</sequence>
<evidence type="ECO:0000256" key="1">
    <source>
        <dbReference type="ARBA" id="ARBA00001968"/>
    </source>
</evidence>
<proteinExistence type="inferred from homology"/>
<dbReference type="OrthoDB" id="5964668at2759"/>
<evidence type="ECO:0000256" key="9">
    <source>
        <dbReference type="ARBA" id="ARBA00022801"/>
    </source>
</evidence>
<evidence type="ECO:0000256" key="5">
    <source>
        <dbReference type="ARBA" id="ARBA00015519"/>
    </source>
</evidence>
<keyword evidence="15" id="KW-1185">Reference proteome</keyword>
<protein>
    <recommendedName>
        <fullName evidence="5">Putative nuclease HARBI1</fullName>
    </recommendedName>
    <alternativeName>
        <fullName evidence="11">Harbinger transposase-derived nuclease</fullName>
    </alternativeName>
</protein>
<dbReference type="Proteomes" id="UP000507470">
    <property type="component" value="Unassembled WGS sequence"/>
</dbReference>
<dbReference type="InterPro" id="IPR027806">
    <property type="entry name" value="HARBI1_dom"/>
</dbReference>
<evidence type="ECO:0000256" key="8">
    <source>
        <dbReference type="ARBA" id="ARBA00022723"/>
    </source>
</evidence>
<evidence type="ECO:0000256" key="10">
    <source>
        <dbReference type="ARBA" id="ARBA00023242"/>
    </source>
</evidence>
<evidence type="ECO:0000256" key="3">
    <source>
        <dbReference type="ARBA" id="ARBA00004496"/>
    </source>
</evidence>
<keyword evidence="10" id="KW-0539">Nucleus</keyword>
<dbReference type="InterPro" id="IPR026103">
    <property type="entry name" value="HARBI1_animal"/>
</dbReference>